<dbReference type="AlphaFoldDB" id="F2JNY1"/>
<accession>F2JNY1</accession>
<protein>
    <submittedName>
        <fullName evidence="1">Uncharacterized protein</fullName>
    </submittedName>
</protein>
<keyword evidence="2" id="KW-1185">Reference proteome</keyword>
<name>F2JNY1_CELLD</name>
<dbReference type="Proteomes" id="UP000008467">
    <property type="component" value="Chromosome"/>
</dbReference>
<dbReference type="RefSeq" id="WP_013656892.1">
    <property type="nucleotide sequence ID" value="NC_015275.1"/>
</dbReference>
<dbReference type="EMBL" id="CP002582">
    <property type="protein sequence ID" value="ADZ83595.1"/>
    <property type="molecule type" value="Genomic_DNA"/>
</dbReference>
<proteinExistence type="predicted"/>
<dbReference type="KEGG" id="cle:Clole_1875"/>
<dbReference type="STRING" id="642492.Clole_1875"/>
<reference evidence="1 2" key="1">
    <citation type="journal article" date="2011" name="J. Bacteriol.">
        <title>Complete genome sequence of the cellulose-degrading bacterium Cellulosilyticum lentocellum.</title>
        <authorList>
            <consortium name="US DOE Joint Genome Institute"/>
            <person name="Miller D.A."/>
            <person name="Suen G."/>
            <person name="Bruce D."/>
            <person name="Copeland A."/>
            <person name="Cheng J.F."/>
            <person name="Detter C."/>
            <person name="Goodwin L.A."/>
            <person name="Han C.S."/>
            <person name="Hauser L.J."/>
            <person name="Land M.L."/>
            <person name="Lapidus A."/>
            <person name="Lucas S."/>
            <person name="Meincke L."/>
            <person name="Pitluck S."/>
            <person name="Tapia R."/>
            <person name="Teshima H."/>
            <person name="Woyke T."/>
            <person name="Fox B.G."/>
            <person name="Angert E.R."/>
            <person name="Currie C.R."/>
        </authorList>
    </citation>
    <scope>NUCLEOTIDE SEQUENCE [LARGE SCALE GENOMIC DNA]</scope>
    <source>
        <strain evidence="2">ATCC 49066 / DSM 5427 / NCIMB 11756 / RHM5</strain>
    </source>
</reference>
<evidence type="ECO:0000313" key="2">
    <source>
        <dbReference type="Proteomes" id="UP000008467"/>
    </source>
</evidence>
<gene>
    <name evidence="1" type="ordered locus">Clole_1875</name>
</gene>
<evidence type="ECO:0000313" key="1">
    <source>
        <dbReference type="EMBL" id="ADZ83595.1"/>
    </source>
</evidence>
<organism evidence="1 2">
    <name type="scientific">Cellulosilyticum lentocellum (strain ATCC 49066 / DSM 5427 / NCIMB 11756 / RHM5)</name>
    <name type="common">Clostridium lentocellum</name>
    <dbReference type="NCBI Taxonomy" id="642492"/>
    <lineage>
        <taxon>Bacteria</taxon>
        <taxon>Bacillati</taxon>
        <taxon>Bacillota</taxon>
        <taxon>Clostridia</taxon>
        <taxon>Lachnospirales</taxon>
        <taxon>Cellulosilyticaceae</taxon>
        <taxon>Cellulosilyticum</taxon>
    </lineage>
</organism>
<dbReference type="HOGENOM" id="CLU_2286437_0_0_9"/>
<sequence>MTRLLICKDSEQNVIIVQQRLNETDNITYSIIDNPPAIEEVEGKIGKYSLDENGNIVVVYEDVPKTDIELLREENTQIKESNAMLNQAITELSLVVSTLMA</sequence>